<evidence type="ECO:0000313" key="3">
    <source>
        <dbReference type="Proteomes" id="UP000324748"/>
    </source>
</evidence>
<accession>A0A5B0NDS6</accession>
<keyword evidence="3" id="KW-1185">Reference proteome</keyword>
<sequence length="183" mass="20816">MAWVKLPFDSRENFICVNRDPLDLTRGIRQFQVQPRQLHVELTPYTSARGALKVSSASECQRCRLAGENAWPKNRYPMFSKDSLSSRVAATRVPTPPSPEKPPDPKAHVPNRYWHVWLCSAWRCKQSAAKCPTLVPWRFLTCTADCPEQNDDWVPQTDAPAISRVSIPHQELGLTIIPWPSGR</sequence>
<evidence type="ECO:0000256" key="1">
    <source>
        <dbReference type="SAM" id="MobiDB-lite"/>
    </source>
</evidence>
<dbReference type="AlphaFoldDB" id="A0A5B0NDS6"/>
<name>A0A5B0NDS6_PUCGR</name>
<comment type="caution">
    <text evidence="2">The sequence shown here is derived from an EMBL/GenBank/DDBJ whole genome shotgun (WGS) entry which is preliminary data.</text>
</comment>
<dbReference type="Proteomes" id="UP000324748">
    <property type="component" value="Unassembled WGS sequence"/>
</dbReference>
<proteinExistence type="predicted"/>
<gene>
    <name evidence="2" type="ORF">PGT21_032600</name>
</gene>
<evidence type="ECO:0000313" key="2">
    <source>
        <dbReference type="EMBL" id="KAA1087495.1"/>
    </source>
</evidence>
<dbReference type="EMBL" id="VSWC01000105">
    <property type="protein sequence ID" value="KAA1087495.1"/>
    <property type="molecule type" value="Genomic_DNA"/>
</dbReference>
<feature type="region of interest" description="Disordered" evidence="1">
    <location>
        <begin position="85"/>
        <end position="106"/>
    </location>
</feature>
<protein>
    <submittedName>
        <fullName evidence="2">Uncharacterized protein</fullName>
    </submittedName>
</protein>
<organism evidence="2 3">
    <name type="scientific">Puccinia graminis f. sp. tritici</name>
    <dbReference type="NCBI Taxonomy" id="56615"/>
    <lineage>
        <taxon>Eukaryota</taxon>
        <taxon>Fungi</taxon>
        <taxon>Dikarya</taxon>
        <taxon>Basidiomycota</taxon>
        <taxon>Pucciniomycotina</taxon>
        <taxon>Pucciniomycetes</taxon>
        <taxon>Pucciniales</taxon>
        <taxon>Pucciniaceae</taxon>
        <taxon>Puccinia</taxon>
    </lineage>
</organism>
<reference evidence="2 3" key="1">
    <citation type="submission" date="2019-05" db="EMBL/GenBank/DDBJ databases">
        <title>Emergence of the Ug99 lineage of the wheat stem rust pathogen through somatic hybridization.</title>
        <authorList>
            <person name="Li F."/>
            <person name="Upadhyaya N.M."/>
            <person name="Sperschneider J."/>
            <person name="Matny O."/>
            <person name="Nguyen-Phuc H."/>
            <person name="Mago R."/>
            <person name="Raley C."/>
            <person name="Miller M.E."/>
            <person name="Silverstein K.A.T."/>
            <person name="Henningsen E."/>
            <person name="Hirsch C.D."/>
            <person name="Visser B."/>
            <person name="Pretorius Z.A."/>
            <person name="Steffenson B.J."/>
            <person name="Schwessinger B."/>
            <person name="Dodds P.N."/>
            <person name="Figueroa M."/>
        </authorList>
    </citation>
    <scope>NUCLEOTIDE SEQUENCE [LARGE SCALE GENOMIC DNA]</scope>
    <source>
        <strain evidence="2">21-0</strain>
    </source>
</reference>